<reference evidence="1" key="1">
    <citation type="submission" date="2021-01" db="EMBL/GenBank/DDBJ databases">
        <title>Marivirga sp. nov., isolated from intertidal surface sediments.</title>
        <authorList>
            <person name="Zhang M."/>
        </authorList>
    </citation>
    <scope>NUCLEOTIDE SEQUENCE</scope>
    <source>
        <strain evidence="1">SM1354</strain>
    </source>
</reference>
<dbReference type="RefSeq" id="WP_201917257.1">
    <property type="nucleotide sequence ID" value="NZ_JAERQG010000001.1"/>
</dbReference>
<comment type="caution">
    <text evidence="1">The sequence shown here is derived from an EMBL/GenBank/DDBJ whole genome shotgun (WGS) entry which is preliminary data.</text>
</comment>
<name>A0A937A810_9BACT</name>
<keyword evidence="2" id="KW-1185">Reference proteome</keyword>
<organism evidence="1 2">
    <name type="scientific">Marivirga atlantica</name>
    <dbReference type="NCBI Taxonomy" id="1548457"/>
    <lineage>
        <taxon>Bacteria</taxon>
        <taxon>Pseudomonadati</taxon>
        <taxon>Bacteroidota</taxon>
        <taxon>Cytophagia</taxon>
        <taxon>Cytophagales</taxon>
        <taxon>Marivirgaceae</taxon>
        <taxon>Marivirga</taxon>
    </lineage>
</organism>
<proteinExistence type="predicted"/>
<dbReference type="Proteomes" id="UP000642920">
    <property type="component" value="Unassembled WGS sequence"/>
</dbReference>
<sequence>MPAGYSKTPLDKKLGLKNGQFILLINQPDYYLSLFDEFPNVTEANLQSRDVDFIHLFTKNQIELKKYFAAAKKALAKNGILWISWPKKSAKIETDIDGSFVRNFGLEGSLVDTKVCAVDETWSGLKFMYRIKDR</sequence>
<protein>
    <submittedName>
        <fullName evidence="1">DUF3052 family protein</fullName>
    </submittedName>
</protein>
<evidence type="ECO:0000313" key="2">
    <source>
        <dbReference type="Proteomes" id="UP000642920"/>
    </source>
</evidence>
<gene>
    <name evidence="1" type="ORF">JKP34_02230</name>
</gene>
<evidence type="ECO:0000313" key="1">
    <source>
        <dbReference type="EMBL" id="MBL0764051.1"/>
    </source>
</evidence>
<accession>A0A937A810</accession>
<dbReference type="EMBL" id="JAERQG010000001">
    <property type="protein sequence ID" value="MBL0764051.1"/>
    <property type="molecule type" value="Genomic_DNA"/>
</dbReference>
<dbReference type="AlphaFoldDB" id="A0A937A810"/>